<organism evidence="3 4">
    <name type="scientific">Paraconiothyrium brasiliense</name>
    <dbReference type="NCBI Taxonomy" id="300254"/>
    <lineage>
        <taxon>Eukaryota</taxon>
        <taxon>Fungi</taxon>
        <taxon>Dikarya</taxon>
        <taxon>Ascomycota</taxon>
        <taxon>Pezizomycotina</taxon>
        <taxon>Dothideomycetes</taxon>
        <taxon>Pleosporomycetidae</taxon>
        <taxon>Pleosporales</taxon>
        <taxon>Massarineae</taxon>
        <taxon>Didymosphaeriaceae</taxon>
        <taxon>Paraconiothyrium</taxon>
    </lineage>
</organism>
<feature type="compositionally biased region" description="Low complexity" evidence="1">
    <location>
        <begin position="303"/>
        <end position="313"/>
    </location>
</feature>
<evidence type="ECO:0000256" key="1">
    <source>
        <dbReference type="SAM" id="MobiDB-lite"/>
    </source>
</evidence>
<feature type="region of interest" description="Disordered" evidence="1">
    <location>
        <begin position="293"/>
        <end position="315"/>
    </location>
</feature>
<dbReference type="EMBL" id="JAKJXO020000002">
    <property type="protein sequence ID" value="KAL1609992.1"/>
    <property type="molecule type" value="Genomic_DNA"/>
</dbReference>
<evidence type="ECO:0000313" key="4">
    <source>
        <dbReference type="Proteomes" id="UP001521785"/>
    </source>
</evidence>
<dbReference type="Proteomes" id="UP001521785">
    <property type="component" value="Unassembled WGS sequence"/>
</dbReference>
<reference evidence="3 4" key="1">
    <citation type="submission" date="2024-02" db="EMBL/GenBank/DDBJ databases">
        <title>De novo assembly and annotation of 12 fungi associated with fruit tree decline syndrome in Ontario, Canada.</title>
        <authorList>
            <person name="Sulman M."/>
            <person name="Ellouze W."/>
            <person name="Ilyukhin E."/>
        </authorList>
    </citation>
    <scope>NUCLEOTIDE SEQUENCE [LARGE SCALE GENOMIC DNA]</scope>
    <source>
        <strain evidence="3 4">M42-189</strain>
    </source>
</reference>
<keyword evidence="4" id="KW-1185">Reference proteome</keyword>
<feature type="chain" id="PRO_5046421106" evidence="2">
    <location>
        <begin position="30"/>
        <end position="337"/>
    </location>
</feature>
<sequence length="337" mass="35633">MSPGTINTLAFGIVTSLLVLRATARLCDANEKFFNFNSSKTVSIPALRLKGNSVVDDPDNSWYFSTRTQYGGTVGGEGAMTHMWLNTGKSNATGIGTCWQTTWTYGQDGFSFSRDVLERSADDKGDCKTMLGEECVAGLIRHFQRSALKSVSDGTTSSCSGEAFNSTIPQECASLVGGGSKWRGGLFGSGPPLDYALDEQTLIKEKCPKDAVAVNSSIHAGGGTGGAYNETVRFAQPYFLTFWPNRTDSTADGATSDDVRVELLCLRMDDIEDGSPVPGSAKDILDEEGVKYEGNATDETDGTETGSEGPSSTKGVAAMKTMGPYLGAAAMAGLLLM</sequence>
<keyword evidence="2" id="KW-0732">Signal</keyword>
<gene>
    <name evidence="3" type="ORF">SLS60_001657</name>
</gene>
<evidence type="ECO:0000256" key="2">
    <source>
        <dbReference type="SAM" id="SignalP"/>
    </source>
</evidence>
<proteinExistence type="predicted"/>
<protein>
    <submittedName>
        <fullName evidence="3">Uncharacterized protein</fullName>
    </submittedName>
</protein>
<name>A0ABR3RZZ2_9PLEO</name>
<evidence type="ECO:0000313" key="3">
    <source>
        <dbReference type="EMBL" id="KAL1609992.1"/>
    </source>
</evidence>
<feature type="signal peptide" evidence="2">
    <location>
        <begin position="1"/>
        <end position="29"/>
    </location>
</feature>
<accession>A0ABR3RZZ2</accession>
<comment type="caution">
    <text evidence="3">The sequence shown here is derived from an EMBL/GenBank/DDBJ whole genome shotgun (WGS) entry which is preliminary data.</text>
</comment>